<dbReference type="GO" id="GO:0016829">
    <property type="term" value="F:lyase activity"/>
    <property type="evidence" value="ECO:0007669"/>
    <property type="project" value="UniProtKB-KW"/>
</dbReference>
<dbReference type="AlphaFoldDB" id="A0A977L118"/>
<comment type="similarity">
    <text evidence="1 3">Belongs to the CpcT/CpeT biliprotein lyase family.</text>
</comment>
<evidence type="ECO:0000313" key="4">
    <source>
        <dbReference type="EMBL" id="UXE63544.1"/>
    </source>
</evidence>
<dbReference type="Pfam" id="PF06206">
    <property type="entry name" value="CpeT"/>
    <property type="match status" value="1"/>
</dbReference>
<sequence length="196" mass="22634">MTHSTDIHTLARWMSADFSNQAQAFENPPFYAHIRVAIRPLPLSQFPEPMLFLEQAYDFLLNQPYRLRVLKLNIVNDQIELENYKVKPEENFYGAARNLDKLKTLTLANLEKMEGCDMTVSWTGKSFKGIVKPGKNCLVVRDGKQTYLDNSFEVDSEKLMSLDRGYDPVTDELVWGSVAGAFHFVRWQNFADEVQF</sequence>
<dbReference type="KEGG" id="wna:KA717_13585"/>
<comment type="function">
    <text evidence="3">Covalently attaches a chromophore to Cys residue(s) of phycobiliproteins.</text>
</comment>
<dbReference type="EC" id="4.-.-.-" evidence="3"/>
<accession>A0A977L118</accession>
<protein>
    <recommendedName>
        <fullName evidence="3">Chromophore lyase CpcT/CpeT</fullName>
        <ecNumber evidence="3">4.-.-.-</ecNumber>
    </recommendedName>
</protein>
<gene>
    <name evidence="3" type="primary">cpcT</name>
    <name evidence="4" type="ORF">KA717_13585</name>
</gene>
<dbReference type="Gene3D" id="2.40.128.590">
    <property type="entry name" value="CpcT/CpeT domain"/>
    <property type="match status" value="1"/>
</dbReference>
<dbReference type="InterPro" id="IPR010404">
    <property type="entry name" value="CpcT/CpeT"/>
</dbReference>
<organism evidence="4">
    <name type="scientific">Woronichinia naegeliana WA131</name>
    <dbReference type="NCBI Taxonomy" id="2824559"/>
    <lineage>
        <taxon>Bacteria</taxon>
        <taxon>Bacillati</taxon>
        <taxon>Cyanobacteriota</taxon>
        <taxon>Cyanophyceae</taxon>
        <taxon>Synechococcales</taxon>
        <taxon>Coelosphaeriaceae</taxon>
        <taxon>Woronichinia</taxon>
    </lineage>
</organism>
<dbReference type="CDD" id="cd16338">
    <property type="entry name" value="CpcT"/>
    <property type="match status" value="1"/>
</dbReference>
<dbReference type="InterPro" id="IPR038672">
    <property type="entry name" value="CpcT/CpeT_sf"/>
</dbReference>
<dbReference type="PANTHER" id="PTHR35137:SF1">
    <property type="entry name" value="CHROMOPHORE LYASE CRL, CHLOROPLASTIC"/>
    <property type="match status" value="1"/>
</dbReference>
<keyword evidence="2 3" id="KW-0456">Lyase</keyword>
<proteinExistence type="inferred from homology"/>
<reference evidence="4" key="1">
    <citation type="submission" date="2021-04" db="EMBL/GenBank/DDBJ databases">
        <title>Genome sequence of Woronichinia naegeliana from Washington state freshwater lake bloom.</title>
        <authorList>
            <person name="Dreher T.W."/>
        </authorList>
    </citation>
    <scope>NUCLEOTIDE SEQUENCE</scope>
    <source>
        <strain evidence="4">WA131</strain>
    </source>
</reference>
<evidence type="ECO:0000256" key="1">
    <source>
        <dbReference type="ARBA" id="ARBA00008206"/>
    </source>
</evidence>
<evidence type="ECO:0000256" key="3">
    <source>
        <dbReference type="HAMAP-Rule" id="MF_01460"/>
    </source>
</evidence>
<dbReference type="GO" id="GO:0017006">
    <property type="term" value="P:protein-tetrapyrrole linkage"/>
    <property type="evidence" value="ECO:0007669"/>
    <property type="project" value="UniProtKB-UniRule"/>
</dbReference>
<dbReference type="Proteomes" id="UP001065613">
    <property type="component" value="Chromosome"/>
</dbReference>
<dbReference type="PANTHER" id="PTHR35137">
    <property type="entry name" value="CHROMOPHORE LYASE CRL, CHLOROPLASTIC"/>
    <property type="match status" value="1"/>
</dbReference>
<name>A0A977L118_9CYAN</name>
<dbReference type="HAMAP" id="MF_01460">
    <property type="entry name" value="Chrphore_lyase_CpxT"/>
    <property type="match status" value="1"/>
</dbReference>
<evidence type="ECO:0000256" key="2">
    <source>
        <dbReference type="ARBA" id="ARBA00023239"/>
    </source>
</evidence>
<dbReference type="EMBL" id="CP073041">
    <property type="protein sequence ID" value="UXE63544.1"/>
    <property type="molecule type" value="Genomic_DNA"/>
</dbReference>